<feature type="domain" description="NADPH-dependent reductive aminase-like C-terminal" evidence="2">
    <location>
        <begin position="161"/>
        <end position="271"/>
    </location>
</feature>
<dbReference type="PANTHER" id="PTHR43580">
    <property type="entry name" value="OXIDOREDUCTASE GLYR1-RELATED"/>
    <property type="match status" value="1"/>
</dbReference>
<evidence type="ECO:0000313" key="3">
    <source>
        <dbReference type="EMBL" id="AII07373.1"/>
    </source>
</evidence>
<organism evidence="3 4">
    <name type="scientific">Rhodococcus opacus</name>
    <name type="common">Nocardia opaca</name>
    <dbReference type="NCBI Taxonomy" id="37919"/>
    <lineage>
        <taxon>Bacteria</taxon>
        <taxon>Bacillati</taxon>
        <taxon>Actinomycetota</taxon>
        <taxon>Actinomycetes</taxon>
        <taxon>Mycobacteriales</taxon>
        <taxon>Nocardiaceae</taxon>
        <taxon>Rhodococcus</taxon>
    </lineage>
</organism>
<dbReference type="GO" id="GO:0140673">
    <property type="term" value="P:transcription elongation-coupled chromatin remodeling"/>
    <property type="evidence" value="ECO:0007669"/>
    <property type="project" value="TreeGrafter"/>
</dbReference>
<dbReference type="AlphaFoldDB" id="A0A076EQ98"/>
<proteinExistence type="predicted"/>
<dbReference type="InterPro" id="IPR051265">
    <property type="entry name" value="HIBADH-related_NP60_sf"/>
</dbReference>
<dbReference type="eggNOG" id="COG2084">
    <property type="taxonomic scope" value="Bacteria"/>
</dbReference>
<dbReference type="GO" id="GO:0003677">
    <property type="term" value="F:DNA binding"/>
    <property type="evidence" value="ECO:0007669"/>
    <property type="project" value="TreeGrafter"/>
</dbReference>
<dbReference type="InterPro" id="IPR006115">
    <property type="entry name" value="6PGDH_NADP-bd"/>
</dbReference>
<dbReference type="Pfam" id="PF03446">
    <property type="entry name" value="NAD_binding_2"/>
    <property type="match status" value="1"/>
</dbReference>
<feature type="domain" description="6-phosphogluconate dehydrogenase NADP-binding" evidence="1">
    <location>
        <begin position="6"/>
        <end position="158"/>
    </location>
</feature>
<accession>A0A076EQ98</accession>
<dbReference type="SUPFAM" id="SSF51735">
    <property type="entry name" value="NAD(P)-binding Rossmann-fold domains"/>
    <property type="match status" value="1"/>
</dbReference>
<dbReference type="Gene3D" id="1.10.1040.10">
    <property type="entry name" value="N-(1-d-carboxylethyl)-l-norvaline Dehydrogenase, domain 2"/>
    <property type="match status" value="1"/>
</dbReference>
<dbReference type="Gene3D" id="3.40.50.720">
    <property type="entry name" value="NAD(P)-binding Rossmann-like Domain"/>
    <property type="match status" value="1"/>
</dbReference>
<reference evidence="3 4" key="1">
    <citation type="submission" date="2014-07" db="EMBL/GenBank/DDBJ databases">
        <title>Genome Sequence of Rhodococcus opacus Strain R7, a Biodegrader of Mono- and Polycyclic Aromatic Hydrocarbons.</title>
        <authorList>
            <person name="Di Gennaro P."/>
            <person name="Zampolli J."/>
            <person name="Presti I."/>
            <person name="Cappelletti M."/>
            <person name="D'Ursi P."/>
            <person name="Orro A."/>
            <person name="Mezzelani A."/>
            <person name="Milanesi L."/>
        </authorList>
    </citation>
    <scope>NUCLEOTIDE SEQUENCE [LARGE SCALE GENOMIC DNA]</scope>
    <source>
        <strain evidence="3 4">R7</strain>
    </source>
</reference>
<dbReference type="Pfam" id="PF21761">
    <property type="entry name" value="RedAm-like_C"/>
    <property type="match status" value="1"/>
</dbReference>
<dbReference type="RefSeq" id="WP_128640487.1">
    <property type="nucleotide sequence ID" value="NZ_CP008947.1"/>
</dbReference>
<dbReference type="InterPro" id="IPR013328">
    <property type="entry name" value="6PGD_dom2"/>
</dbReference>
<dbReference type="GO" id="GO:0000785">
    <property type="term" value="C:chromatin"/>
    <property type="evidence" value="ECO:0007669"/>
    <property type="project" value="TreeGrafter"/>
</dbReference>
<dbReference type="PANTHER" id="PTHR43580:SF2">
    <property type="entry name" value="CYTOKINE-LIKE NUCLEAR FACTOR N-PAC"/>
    <property type="match status" value="1"/>
</dbReference>
<dbReference type="InterPro" id="IPR036291">
    <property type="entry name" value="NAD(P)-bd_dom_sf"/>
</dbReference>
<evidence type="ECO:0000313" key="4">
    <source>
        <dbReference type="Proteomes" id="UP000028488"/>
    </source>
</evidence>
<dbReference type="EMBL" id="CP008947">
    <property type="protein sequence ID" value="AII07373.1"/>
    <property type="molecule type" value="Genomic_DNA"/>
</dbReference>
<protein>
    <submittedName>
        <fullName evidence="3">6-phosphogluconate dehydrogenase</fullName>
    </submittedName>
</protein>
<evidence type="ECO:0000259" key="1">
    <source>
        <dbReference type="Pfam" id="PF03446"/>
    </source>
</evidence>
<sequence>MTGTDVTVLGLGAMGRALAAALLRAGGTVTVWNRTPEKADTLTNSGAHPAESVSAAVRASPLVLVCVLDDETVHELIEPVAGDLRGRTLVNLTTTTPEQARAMARWSGVARVEYVDGGIMAVPDMIGGGDTFVLYSGAAEAFDRNRPVLELFGRAVFVGDDAGAAAMYDLALLGAMYAMFAGFEQGAAMVRGAGGTAGELAAMAAPFLRAMTGSFAEFAVGIDTPARYEPVQSAEFTAAAIDTIARAGAEAGVPTALPTAVRAVLAGSIDAACP</sequence>
<dbReference type="GO" id="GO:0050661">
    <property type="term" value="F:NADP binding"/>
    <property type="evidence" value="ECO:0007669"/>
    <property type="project" value="InterPro"/>
</dbReference>
<dbReference type="InterPro" id="IPR048666">
    <property type="entry name" value="RedAm-like_C"/>
</dbReference>
<name>A0A076EQ98_RHOOP</name>
<evidence type="ECO:0000259" key="2">
    <source>
        <dbReference type="Pfam" id="PF21761"/>
    </source>
</evidence>
<dbReference type="GO" id="GO:0031491">
    <property type="term" value="F:nucleosome binding"/>
    <property type="evidence" value="ECO:0007669"/>
    <property type="project" value="TreeGrafter"/>
</dbReference>
<gene>
    <name evidence="3" type="ORF">EP51_23040</name>
</gene>
<dbReference type="Proteomes" id="UP000028488">
    <property type="component" value="Chromosome"/>
</dbReference>